<dbReference type="AlphaFoldDB" id="A0A3T2URA0"/>
<dbReference type="Proteomes" id="UP000839563">
    <property type="component" value="Unassembled WGS sequence"/>
</dbReference>
<dbReference type="InterPro" id="IPR050834">
    <property type="entry name" value="Glycosyltransf_2"/>
</dbReference>
<name>A0A3T2URA0_SHIFL</name>
<accession>A0A3T2URA0</accession>
<dbReference type="EMBL" id="AAAAHL010000008">
    <property type="protein sequence ID" value="EAA0480884.1"/>
    <property type="molecule type" value="Genomic_DNA"/>
</dbReference>
<comment type="caution">
    <text evidence="5">The sequence shown here is derived from an EMBL/GenBank/DDBJ whole genome shotgun (WGS) entry which is preliminary data.</text>
</comment>
<reference evidence="5" key="1">
    <citation type="submission" date="2018-05" db="EMBL/GenBank/DDBJ databases">
        <authorList>
            <person name="Ashton P.M."/>
            <person name="Dallman T."/>
            <person name="Nair S."/>
            <person name="De Pinna E."/>
            <person name="Peters T."/>
            <person name="Grant K."/>
        </authorList>
    </citation>
    <scope>NUCLEOTIDE SEQUENCE [LARGE SCALE GENOMIC DNA]</scope>
    <source>
        <strain evidence="5">397720</strain>
    </source>
</reference>
<evidence type="ECO:0000256" key="2">
    <source>
        <dbReference type="ARBA" id="ARBA00022676"/>
    </source>
</evidence>
<dbReference type="InterPro" id="IPR001173">
    <property type="entry name" value="Glyco_trans_2-like"/>
</dbReference>
<evidence type="ECO:0000313" key="5">
    <source>
        <dbReference type="EMBL" id="EAA0480884.1"/>
    </source>
</evidence>
<dbReference type="GO" id="GO:0016757">
    <property type="term" value="F:glycosyltransferase activity"/>
    <property type="evidence" value="ECO:0007669"/>
    <property type="project" value="UniProtKB-KW"/>
</dbReference>
<protein>
    <submittedName>
        <fullName evidence="5">Acetylgalactosaminyl-diphospho-UDP glucuronosyltransferase</fullName>
    </submittedName>
</protein>
<proteinExistence type="inferred from homology"/>
<dbReference type="InterPro" id="IPR029044">
    <property type="entry name" value="Nucleotide-diphossugar_trans"/>
</dbReference>
<dbReference type="SUPFAM" id="SSF53448">
    <property type="entry name" value="Nucleotide-diphospho-sugar transferases"/>
    <property type="match status" value="1"/>
</dbReference>
<feature type="domain" description="Glycosyltransferase 2-like" evidence="4">
    <location>
        <begin position="9"/>
        <end position="145"/>
    </location>
</feature>
<keyword evidence="2" id="KW-0328">Glycosyltransferase</keyword>
<evidence type="ECO:0000256" key="3">
    <source>
        <dbReference type="ARBA" id="ARBA00022679"/>
    </source>
</evidence>
<dbReference type="Gene3D" id="3.90.550.10">
    <property type="entry name" value="Spore Coat Polysaccharide Biosynthesis Protein SpsA, Chain A"/>
    <property type="match status" value="1"/>
</dbReference>
<dbReference type="RefSeq" id="WP_001016535.1">
    <property type="nucleotide sequence ID" value="NZ_CABVUP010000067.1"/>
</dbReference>
<organism evidence="5">
    <name type="scientific">Shigella flexneri</name>
    <dbReference type="NCBI Taxonomy" id="623"/>
    <lineage>
        <taxon>Bacteria</taxon>
        <taxon>Pseudomonadati</taxon>
        <taxon>Pseudomonadota</taxon>
        <taxon>Gammaproteobacteria</taxon>
        <taxon>Enterobacterales</taxon>
        <taxon>Enterobacteriaceae</taxon>
        <taxon>Shigella</taxon>
    </lineage>
</organism>
<gene>
    <name evidence="5" type="ORF">DK174_02270</name>
</gene>
<comment type="similarity">
    <text evidence="1">Belongs to the glycosyltransferase 2 family.</text>
</comment>
<keyword evidence="3 5" id="KW-0808">Transferase</keyword>
<dbReference type="PANTHER" id="PTHR43685">
    <property type="entry name" value="GLYCOSYLTRANSFERASE"/>
    <property type="match status" value="1"/>
</dbReference>
<dbReference type="Pfam" id="PF00535">
    <property type="entry name" value="Glycos_transf_2"/>
    <property type="match status" value="1"/>
</dbReference>
<evidence type="ECO:0000256" key="1">
    <source>
        <dbReference type="ARBA" id="ARBA00006739"/>
    </source>
</evidence>
<sequence length="277" mass="32193">MNHRLEKFSVLISIYKNDLPQFFEVALRSIFHDQTLKPDQIVIVADGELHQTHIDIINSFIDDVGNKIVTFVPLPRNVGLANALNEGLKACRNELVARMDADDISLPHRFEKQISFMINNSEIDVCGSFIDEIETVTEEFISTRKVPLEHREIVKFARKRSAVSHPSVIFRKNTVLAVGGYPPFRKSQDFALWSLLIVHNARFANLPDILLKMRTGRNLMARRGLSYLLYEYKVLYYQYKIGFIRKNELISNAMLRTFFRIMPSKLKELMYSIVRNR</sequence>
<dbReference type="PANTHER" id="PTHR43685:SF5">
    <property type="entry name" value="GLYCOSYLTRANSFERASE EPSE-RELATED"/>
    <property type="match status" value="1"/>
</dbReference>
<evidence type="ECO:0000259" key="4">
    <source>
        <dbReference type="Pfam" id="PF00535"/>
    </source>
</evidence>